<dbReference type="CDD" id="cd04777">
    <property type="entry name" value="HTH_MerR-like_sg1"/>
    <property type="match status" value="1"/>
</dbReference>
<evidence type="ECO:0000259" key="2">
    <source>
        <dbReference type="PROSITE" id="PS50937"/>
    </source>
</evidence>
<protein>
    <submittedName>
        <fullName evidence="3">MerR family transcriptional regulator</fullName>
    </submittedName>
</protein>
<dbReference type="PANTHER" id="PTHR30204">
    <property type="entry name" value="REDOX-CYCLING DRUG-SENSING TRANSCRIPTIONAL ACTIVATOR SOXR"/>
    <property type="match status" value="1"/>
</dbReference>
<gene>
    <name evidence="3" type="ORF">ACFQRG_13905</name>
</gene>
<dbReference type="InterPro" id="IPR047057">
    <property type="entry name" value="MerR_fam"/>
</dbReference>
<accession>A0ABW2Q3J8</accession>
<evidence type="ECO:0000313" key="3">
    <source>
        <dbReference type="EMBL" id="MFC7394051.1"/>
    </source>
</evidence>
<dbReference type="SUPFAM" id="SSF46955">
    <property type="entry name" value="Putative DNA-binding domain"/>
    <property type="match status" value="1"/>
</dbReference>
<evidence type="ECO:0000256" key="1">
    <source>
        <dbReference type="ARBA" id="ARBA00023125"/>
    </source>
</evidence>
<evidence type="ECO:0000313" key="4">
    <source>
        <dbReference type="Proteomes" id="UP001596505"/>
    </source>
</evidence>
<dbReference type="SMART" id="SM00422">
    <property type="entry name" value="HTH_MERR"/>
    <property type="match status" value="1"/>
</dbReference>
<dbReference type="Gene3D" id="1.10.1660.10">
    <property type="match status" value="1"/>
</dbReference>
<reference evidence="4" key="1">
    <citation type="journal article" date="2019" name="Int. J. Syst. Evol. Microbiol.">
        <title>The Global Catalogue of Microorganisms (GCM) 10K type strain sequencing project: providing services to taxonomists for standard genome sequencing and annotation.</title>
        <authorList>
            <consortium name="The Broad Institute Genomics Platform"/>
            <consortium name="The Broad Institute Genome Sequencing Center for Infectious Disease"/>
            <person name="Wu L."/>
            <person name="Ma J."/>
        </authorList>
    </citation>
    <scope>NUCLEOTIDE SEQUENCE [LARGE SCALE GENOMIC DNA]</scope>
    <source>
        <strain evidence="4">CGMCC 1.16305</strain>
    </source>
</reference>
<dbReference type="InterPro" id="IPR000551">
    <property type="entry name" value="MerR-type_HTH_dom"/>
</dbReference>
<dbReference type="EMBL" id="JBHTCO010000017">
    <property type="protein sequence ID" value="MFC7394051.1"/>
    <property type="molecule type" value="Genomic_DNA"/>
</dbReference>
<dbReference type="Proteomes" id="UP001596505">
    <property type="component" value="Unassembled WGS sequence"/>
</dbReference>
<proteinExistence type="predicted"/>
<dbReference type="InterPro" id="IPR009061">
    <property type="entry name" value="DNA-bd_dom_put_sf"/>
</dbReference>
<sequence>MKIGAFAKLYQVTTDTVRYYIDLGLLIPDKKNTQYQMNQSCVDDMAFIIKLKKFHFSLQEIQQILSYKRITNFSDHEDIDYLNNLLINKKNQLTKKKEDISKAIQLIEKAVQTSSPSSKEEDFTGIPLSYVNLLYCPKCRIPLEIKDVTIKNVYIQTGSLTCTCGYEATIEEGIIITANLYEKSPYPSYFYDKETIKEINPKMINLYEKSNFWFQKVLQNIDLKNKLIVETNVDAFVSLPKFIDVLETSAFYVFSGYSLAMLKKIRKRIDRMNPKLNVLYILNSDLNLPLKPQSIDVFIDSLTITDFSILNPRFPIHVLKNYFHSRSTIVGGYAYYDSSAKSLKNISALYPNSHESRLYPKYLEENLSVNGFQMTQSENIGHCTDPGSFFDYHVKDEKLHMLMYLADTKNSTQRDCPKSGLLHQ</sequence>
<keyword evidence="4" id="KW-1185">Reference proteome</keyword>
<dbReference type="PANTHER" id="PTHR30204:SF96">
    <property type="entry name" value="CHROMOSOME-ANCHORING PROTEIN RACA"/>
    <property type="match status" value="1"/>
</dbReference>
<keyword evidence="1" id="KW-0238">DNA-binding</keyword>
<comment type="caution">
    <text evidence="3">The sequence shown here is derived from an EMBL/GenBank/DDBJ whole genome shotgun (WGS) entry which is preliminary data.</text>
</comment>
<name>A0ABW2Q3J8_9BACL</name>
<dbReference type="PROSITE" id="PS50937">
    <property type="entry name" value="HTH_MERR_2"/>
    <property type="match status" value="1"/>
</dbReference>
<organism evidence="3 4">
    <name type="scientific">Scopulibacillus cellulosilyticus</name>
    <dbReference type="NCBI Taxonomy" id="2665665"/>
    <lineage>
        <taxon>Bacteria</taxon>
        <taxon>Bacillati</taxon>
        <taxon>Bacillota</taxon>
        <taxon>Bacilli</taxon>
        <taxon>Bacillales</taxon>
        <taxon>Sporolactobacillaceae</taxon>
        <taxon>Scopulibacillus</taxon>
    </lineage>
</organism>
<dbReference type="RefSeq" id="WP_380967003.1">
    <property type="nucleotide sequence ID" value="NZ_JBHTCO010000017.1"/>
</dbReference>
<feature type="domain" description="HTH merR-type" evidence="2">
    <location>
        <begin position="1"/>
        <end position="67"/>
    </location>
</feature>
<dbReference type="Pfam" id="PF13411">
    <property type="entry name" value="MerR_1"/>
    <property type="match status" value="1"/>
</dbReference>